<dbReference type="PANTHER" id="PTHR46609">
    <property type="entry name" value="EXONUCLEASE, PHAGE-TYPE/RECB, C-TERMINAL DOMAIN-CONTAINING PROTEIN"/>
    <property type="match status" value="1"/>
</dbReference>
<accession>A0A173QW39</accession>
<dbReference type="GO" id="GO:0004519">
    <property type="term" value="F:endonuclease activity"/>
    <property type="evidence" value="ECO:0007669"/>
    <property type="project" value="UniProtKB-KW"/>
</dbReference>
<dbReference type="NCBIfam" id="TIGR03033">
    <property type="entry name" value="phage_rel_nuc"/>
    <property type="match status" value="1"/>
</dbReference>
<dbReference type="GeneID" id="92823391"/>
<dbReference type="InterPro" id="IPR019080">
    <property type="entry name" value="YqaJ_viral_recombinase"/>
</dbReference>
<reference evidence="3 4" key="1">
    <citation type="submission" date="2015-09" db="EMBL/GenBank/DDBJ databases">
        <authorList>
            <consortium name="Pathogen Informatics"/>
        </authorList>
    </citation>
    <scope>NUCLEOTIDE SEQUENCE [LARGE SCALE GENOMIC DNA]</scope>
    <source>
        <strain evidence="3 4">2789STDY5608868</strain>
    </source>
</reference>
<proteinExistence type="predicted"/>
<evidence type="ECO:0000313" key="3">
    <source>
        <dbReference type="EMBL" id="CUM69884.1"/>
    </source>
</evidence>
<evidence type="ECO:0000259" key="2">
    <source>
        <dbReference type="Pfam" id="PF09588"/>
    </source>
</evidence>
<organism evidence="3 4">
    <name type="scientific">Anaerostipes hadrus</name>
    <dbReference type="NCBI Taxonomy" id="649756"/>
    <lineage>
        <taxon>Bacteria</taxon>
        <taxon>Bacillati</taxon>
        <taxon>Bacillota</taxon>
        <taxon>Clostridia</taxon>
        <taxon>Lachnospirales</taxon>
        <taxon>Lachnospiraceae</taxon>
        <taxon>Anaerostipes</taxon>
    </lineage>
</organism>
<dbReference type="InterPro" id="IPR011604">
    <property type="entry name" value="PDDEXK-like_dom_sf"/>
</dbReference>
<name>A0A173QW39_ANAHA</name>
<dbReference type="AlphaFoldDB" id="A0A173QW39"/>
<dbReference type="RefSeq" id="WP_005333354.1">
    <property type="nucleotide sequence ID" value="NZ_CYXT01000001.1"/>
</dbReference>
<keyword evidence="3" id="KW-0255">Endonuclease</keyword>
<keyword evidence="3" id="KW-0540">Nuclease</keyword>
<dbReference type="InterPro" id="IPR011335">
    <property type="entry name" value="Restrct_endonuc-II-like"/>
</dbReference>
<dbReference type="Proteomes" id="UP000095598">
    <property type="component" value="Unassembled WGS sequence"/>
</dbReference>
<feature type="domain" description="YqaJ viral recombinase" evidence="2">
    <location>
        <begin position="28"/>
        <end position="169"/>
    </location>
</feature>
<protein>
    <submittedName>
        <fullName evidence="3">Putative phage-type endonuclease</fullName>
    </submittedName>
</protein>
<gene>
    <name evidence="3" type="ORF">ERS852425_00087</name>
</gene>
<evidence type="ECO:0000313" key="4">
    <source>
        <dbReference type="Proteomes" id="UP000095598"/>
    </source>
</evidence>
<keyword evidence="1" id="KW-0378">Hydrolase</keyword>
<dbReference type="Pfam" id="PF09588">
    <property type="entry name" value="YqaJ"/>
    <property type="match status" value="1"/>
</dbReference>
<dbReference type="InterPro" id="IPR051703">
    <property type="entry name" value="NF-kappa-B_Signaling_Reg"/>
</dbReference>
<dbReference type="PANTHER" id="PTHR46609:SF6">
    <property type="entry name" value="EXONUCLEASE, PHAGE-TYPE_RECB, C-TERMINAL DOMAIN-CONTAINING PROTEIN-RELATED"/>
    <property type="match status" value="1"/>
</dbReference>
<sequence length="352" mass="40574">MLGGIGMNNKAEYTPEKVVDISNLSREDWLEYRKKGIGGSDVAAIMGISPFATIRDLFYNKTGVQPVIQEEEESNWVAKEVGHRLEDLVAEIFSKKTGLEVFPVRVMFRHPLYPFMLADVDFFVRMPDGTFAILECKTCNYNAKDKWADEGIPAHYVLQVRHYLSVMNMQKAFIACLYGNNENEFVYRTIERDLIEEEDIIDQETYFWQEHVLKNVVPPHNGNSDLVLANIRNYGGFADKSIPEIVLSGLESKNLEKYLTLSEEKSQLEKRKKEIEAEQRAISVPFVEQLGQGCKAVLEDGTNRYRITYNPTRRTSVGKDQMEKLKNQHPDIYEEYTKTTESRTFRIKKEAA</sequence>
<evidence type="ECO:0000256" key="1">
    <source>
        <dbReference type="ARBA" id="ARBA00022801"/>
    </source>
</evidence>
<dbReference type="SUPFAM" id="SSF52980">
    <property type="entry name" value="Restriction endonuclease-like"/>
    <property type="match status" value="1"/>
</dbReference>
<dbReference type="InterPro" id="IPR017482">
    <property type="entry name" value="Lambda-type_endonuclease"/>
</dbReference>
<dbReference type="GO" id="GO:0016787">
    <property type="term" value="F:hydrolase activity"/>
    <property type="evidence" value="ECO:0007669"/>
    <property type="project" value="UniProtKB-KW"/>
</dbReference>
<dbReference type="Gene3D" id="3.90.320.10">
    <property type="match status" value="1"/>
</dbReference>
<dbReference type="EMBL" id="CYXT01000001">
    <property type="protein sequence ID" value="CUM69884.1"/>
    <property type="molecule type" value="Genomic_DNA"/>
</dbReference>